<feature type="region of interest" description="Disordered" evidence="4">
    <location>
        <begin position="106"/>
        <end position="162"/>
    </location>
</feature>
<accession>A0A921JB63</accession>
<organism evidence="5 6">
    <name type="scientific">Aliicoccus persicus</name>
    <dbReference type="NCBI Taxonomy" id="930138"/>
    <lineage>
        <taxon>Bacteria</taxon>
        <taxon>Bacillati</taxon>
        <taxon>Bacillota</taxon>
        <taxon>Bacilli</taxon>
        <taxon>Bacillales</taxon>
        <taxon>Staphylococcaceae</taxon>
        <taxon>Aliicoccus</taxon>
    </lineage>
</organism>
<dbReference type="GO" id="GO:0006260">
    <property type="term" value="P:DNA replication"/>
    <property type="evidence" value="ECO:0007669"/>
    <property type="project" value="InterPro"/>
</dbReference>
<dbReference type="SUPFAM" id="SSF50249">
    <property type="entry name" value="Nucleic acid-binding proteins"/>
    <property type="match status" value="1"/>
</dbReference>
<dbReference type="GO" id="GO:0009295">
    <property type="term" value="C:nucleoid"/>
    <property type="evidence" value="ECO:0007669"/>
    <property type="project" value="TreeGrafter"/>
</dbReference>
<comment type="subunit">
    <text evidence="2">Homotetramer.</text>
</comment>
<dbReference type="CDD" id="cd04496">
    <property type="entry name" value="SSB_OBF"/>
    <property type="match status" value="1"/>
</dbReference>
<dbReference type="GO" id="GO:0003697">
    <property type="term" value="F:single-stranded DNA binding"/>
    <property type="evidence" value="ECO:0007669"/>
    <property type="project" value="UniProtKB-UniRule"/>
</dbReference>
<comment type="caution">
    <text evidence="5">The sequence shown here is derived from an EMBL/GenBank/DDBJ whole genome shotgun (WGS) entry which is preliminary data.</text>
</comment>
<dbReference type="PROSITE" id="PS50935">
    <property type="entry name" value="SSB"/>
    <property type="match status" value="1"/>
</dbReference>
<dbReference type="Pfam" id="PF00436">
    <property type="entry name" value="SSB"/>
    <property type="match status" value="1"/>
</dbReference>
<dbReference type="HAMAP" id="MF_00984">
    <property type="entry name" value="SSB"/>
    <property type="match status" value="1"/>
</dbReference>
<dbReference type="AlphaFoldDB" id="A0A921JB63"/>
<evidence type="ECO:0000256" key="1">
    <source>
        <dbReference type="ARBA" id="ARBA00023125"/>
    </source>
</evidence>
<reference evidence="5" key="2">
    <citation type="submission" date="2021-09" db="EMBL/GenBank/DDBJ databases">
        <authorList>
            <person name="Gilroy R."/>
        </authorList>
    </citation>
    <scope>NUCLEOTIDE SEQUENCE</scope>
    <source>
        <strain evidence="5">6019</strain>
    </source>
</reference>
<name>A0A921JB63_9STAP</name>
<evidence type="ECO:0000256" key="3">
    <source>
        <dbReference type="PIRNR" id="PIRNR002070"/>
    </source>
</evidence>
<dbReference type="PANTHER" id="PTHR10302:SF27">
    <property type="entry name" value="SINGLE-STRANDED DNA-BINDING PROTEIN"/>
    <property type="match status" value="1"/>
</dbReference>
<comment type="caution">
    <text evidence="2">Lacks conserved residue(s) required for the propagation of feature annotation.</text>
</comment>
<dbReference type="InterPro" id="IPR011344">
    <property type="entry name" value="ssDNA-bd"/>
</dbReference>
<dbReference type="Gene3D" id="2.40.50.140">
    <property type="entry name" value="Nucleic acid-binding proteins"/>
    <property type="match status" value="1"/>
</dbReference>
<keyword evidence="1 2" id="KW-0238">DNA-binding</keyword>
<dbReference type="EMBL" id="DYYI01000064">
    <property type="protein sequence ID" value="HJE19842.1"/>
    <property type="molecule type" value="Genomic_DNA"/>
</dbReference>
<dbReference type="Proteomes" id="UP000763505">
    <property type="component" value="Unassembled WGS sequence"/>
</dbReference>
<reference evidence="5" key="1">
    <citation type="journal article" date="2021" name="PeerJ">
        <title>Extensive microbial diversity within the chicken gut microbiome revealed by metagenomics and culture.</title>
        <authorList>
            <person name="Gilroy R."/>
            <person name="Ravi A."/>
            <person name="Getino M."/>
            <person name="Pursley I."/>
            <person name="Horton D.L."/>
            <person name="Alikhan N.F."/>
            <person name="Baker D."/>
            <person name="Gharbi K."/>
            <person name="Hall N."/>
            <person name="Watson M."/>
            <person name="Adriaenssens E.M."/>
            <person name="Foster-Nyarko E."/>
            <person name="Jarju S."/>
            <person name="Secka A."/>
            <person name="Antonio M."/>
            <person name="Oren A."/>
            <person name="Chaudhuri R.R."/>
            <person name="La Ragione R."/>
            <person name="Hildebrand F."/>
            <person name="Pallen M.J."/>
        </authorList>
    </citation>
    <scope>NUCLEOTIDE SEQUENCE</scope>
    <source>
        <strain evidence="5">6019</strain>
    </source>
</reference>
<proteinExistence type="inferred from homology"/>
<dbReference type="InterPro" id="IPR012340">
    <property type="entry name" value="NA-bd_OB-fold"/>
</dbReference>
<dbReference type="InterPro" id="IPR000424">
    <property type="entry name" value="Primosome_PriB/ssb"/>
</dbReference>
<evidence type="ECO:0000256" key="2">
    <source>
        <dbReference type="HAMAP-Rule" id="MF_00984"/>
    </source>
</evidence>
<protein>
    <recommendedName>
        <fullName evidence="2 3">Single-stranded DNA-binding protein</fullName>
        <shortName evidence="2">SSB</shortName>
    </recommendedName>
</protein>
<feature type="compositionally biased region" description="Low complexity" evidence="4">
    <location>
        <begin position="106"/>
        <end position="135"/>
    </location>
</feature>
<evidence type="ECO:0000256" key="4">
    <source>
        <dbReference type="SAM" id="MobiDB-lite"/>
    </source>
</evidence>
<gene>
    <name evidence="5" type="primary">ssb</name>
    <name evidence="5" type="ORF">K8V35_05770</name>
</gene>
<evidence type="ECO:0000313" key="6">
    <source>
        <dbReference type="Proteomes" id="UP000763505"/>
    </source>
</evidence>
<sequence length="162" mass="18088">MINTVVITGRMVKDLDLRYTNNAKAVGSGTLAVDRQFKNAQGEKETDFLNFVIWGKSAEALANFTKKGSLIGITGRLQVRTYENNEGRKVWVTEVVAENFTFLESKNSQNNSNTGGSNYSQVNSQSNNQSRSQGNFKSHKQEEDPFLTHGQTIDIEDSMLPF</sequence>
<evidence type="ECO:0000313" key="5">
    <source>
        <dbReference type="EMBL" id="HJE19842.1"/>
    </source>
</evidence>
<dbReference type="PIRSF" id="PIRSF002070">
    <property type="entry name" value="SSB"/>
    <property type="match status" value="1"/>
</dbReference>
<dbReference type="NCBIfam" id="TIGR00621">
    <property type="entry name" value="ssb"/>
    <property type="match status" value="1"/>
</dbReference>
<dbReference type="PANTHER" id="PTHR10302">
    <property type="entry name" value="SINGLE-STRANDED DNA-BINDING PROTEIN"/>
    <property type="match status" value="1"/>
</dbReference>